<evidence type="ECO:0000256" key="1">
    <source>
        <dbReference type="ARBA" id="ARBA00022630"/>
    </source>
</evidence>
<name>A0A433XKU1_9HYPH</name>
<keyword evidence="6" id="KW-1185">Reference proteome</keyword>
<protein>
    <submittedName>
        <fullName evidence="5">Xanthine dehydrogenase family protein subunit M</fullName>
    </submittedName>
</protein>
<dbReference type="InterPro" id="IPR005107">
    <property type="entry name" value="CO_DH_flav_C"/>
</dbReference>
<dbReference type="GO" id="GO:0071949">
    <property type="term" value="F:FAD binding"/>
    <property type="evidence" value="ECO:0007669"/>
    <property type="project" value="InterPro"/>
</dbReference>
<evidence type="ECO:0000256" key="2">
    <source>
        <dbReference type="ARBA" id="ARBA00022827"/>
    </source>
</evidence>
<dbReference type="PANTHER" id="PTHR42659:SF2">
    <property type="entry name" value="XANTHINE DEHYDROGENASE SUBUNIT C-RELATED"/>
    <property type="match status" value="1"/>
</dbReference>
<evidence type="ECO:0000259" key="4">
    <source>
        <dbReference type="PROSITE" id="PS51387"/>
    </source>
</evidence>
<dbReference type="InterPro" id="IPR002346">
    <property type="entry name" value="Mopterin_DH_FAD-bd"/>
</dbReference>
<dbReference type="PROSITE" id="PS51387">
    <property type="entry name" value="FAD_PCMH"/>
    <property type="match status" value="1"/>
</dbReference>
<dbReference type="EMBL" id="RZNJ01000001">
    <property type="protein sequence ID" value="RUT34671.1"/>
    <property type="molecule type" value="Genomic_DNA"/>
</dbReference>
<dbReference type="InterPro" id="IPR051312">
    <property type="entry name" value="Diverse_Substr_Oxidored"/>
</dbReference>
<dbReference type="InterPro" id="IPR016166">
    <property type="entry name" value="FAD-bd_PCMH"/>
</dbReference>
<dbReference type="Gene3D" id="3.30.43.10">
    <property type="entry name" value="Uridine Diphospho-n-acetylenolpyruvylglucosamine Reductase, domain 2"/>
    <property type="match status" value="1"/>
</dbReference>
<dbReference type="Pfam" id="PF00941">
    <property type="entry name" value="FAD_binding_5"/>
    <property type="match status" value="1"/>
</dbReference>
<evidence type="ECO:0000256" key="3">
    <source>
        <dbReference type="ARBA" id="ARBA00023002"/>
    </source>
</evidence>
<dbReference type="InterPro" id="IPR016169">
    <property type="entry name" value="FAD-bd_PCMH_sub2"/>
</dbReference>
<reference evidence="5 6" key="1">
    <citation type="journal article" date="2016" name="Int. J. Syst. Evol. Microbiol.">
        <title>Arsenicitalea aurantiaca gen. nov., sp. nov., a new member of the family Hyphomicrobiaceae, isolated from high-arsenic sediment.</title>
        <authorList>
            <person name="Mu Y."/>
            <person name="Zhou L."/>
            <person name="Zeng X.C."/>
            <person name="Liu L."/>
            <person name="Pan Y."/>
            <person name="Chen X."/>
            <person name="Wang J."/>
            <person name="Li S."/>
            <person name="Li W.J."/>
            <person name="Wang Y."/>
        </authorList>
    </citation>
    <scope>NUCLEOTIDE SEQUENCE [LARGE SCALE GENOMIC DNA]</scope>
    <source>
        <strain evidence="5 6">42-50</strain>
    </source>
</reference>
<keyword evidence="1" id="KW-0285">Flavoprotein</keyword>
<comment type="caution">
    <text evidence="5">The sequence shown here is derived from an EMBL/GenBank/DDBJ whole genome shotgun (WGS) entry which is preliminary data.</text>
</comment>
<dbReference type="Gene3D" id="3.30.465.10">
    <property type="match status" value="1"/>
</dbReference>
<gene>
    <name evidence="5" type="ORF">EMQ25_01535</name>
</gene>
<proteinExistence type="predicted"/>
<dbReference type="SUPFAM" id="SSF55447">
    <property type="entry name" value="CO dehydrogenase flavoprotein C-terminal domain-like"/>
    <property type="match status" value="1"/>
</dbReference>
<dbReference type="InterPro" id="IPR016167">
    <property type="entry name" value="FAD-bd_PCMH_sub1"/>
</dbReference>
<dbReference type="SUPFAM" id="SSF56176">
    <property type="entry name" value="FAD-binding/transporter-associated domain-like"/>
    <property type="match status" value="1"/>
</dbReference>
<sequence length="352" mass="36855">MGLLRGRSRMEGGEGCVRDRWAADRAAGRHDADARHCRTAPRLSGQPVVHPVGSVMKPASFRYVRPNSVAEVCEVLAAEPDARIIAGGQTLTPMLAMRLARPSVLVDIHRIGELIGISRVDGAVVIRSATRQVDALHSAIIDEDLPLLAKALPWVGHPPTRTRGTVGGSIANADPSAEIGLVAVTLDAEIVLADGEDEEVVLAEDFFIGPMLTVASPSACLTEVRFPRRPDGRLGVGFQEISSRKSDFAFASAAAQLVLDADGACSELRVGVGGVGDVPLKLDAEALCGTRLADAEIRDFAVAAMADVETVGDLHASEAYRRRAGAALIAKAIIEARQGALNTGSSGGRNVG</sequence>
<dbReference type="InterPro" id="IPR036318">
    <property type="entry name" value="FAD-bd_PCMH-like_sf"/>
</dbReference>
<accession>A0A433XKU1</accession>
<dbReference type="InterPro" id="IPR036683">
    <property type="entry name" value="CO_DH_flav_C_dom_sf"/>
</dbReference>
<organism evidence="5 6">
    <name type="scientific">Arsenicitalea aurantiaca</name>
    <dbReference type="NCBI Taxonomy" id="1783274"/>
    <lineage>
        <taxon>Bacteria</taxon>
        <taxon>Pseudomonadati</taxon>
        <taxon>Pseudomonadota</taxon>
        <taxon>Alphaproteobacteria</taxon>
        <taxon>Hyphomicrobiales</taxon>
        <taxon>Devosiaceae</taxon>
        <taxon>Arsenicitalea</taxon>
    </lineage>
</organism>
<dbReference type="PANTHER" id="PTHR42659">
    <property type="entry name" value="XANTHINE DEHYDROGENASE SUBUNIT C-RELATED"/>
    <property type="match status" value="1"/>
</dbReference>
<dbReference type="GO" id="GO:0016491">
    <property type="term" value="F:oxidoreductase activity"/>
    <property type="evidence" value="ECO:0007669"/>
    <property type="project" value="UniProtKB-KW"/>
</dbReference>
<keyword evidence="3" id="KW-0560">Oxidoreductase</keyword>
<dbReference type="SMART" id="SM01092">
    <property type="entry name" value="CO_deh_flav_C"/>
    <property type="match status" value="1"/>
</dbReference>
<evidence type="ECO:0000313" key="6">
    <source>
        <dbReference type="Proteomes" id="UP000281547"/>
    </source>
</evidence>
<keyword evidence="2" id="KW-0274">FAD</keyword>
<dbReference type="Pfam" id="PF03450">
    <property type="entry name" value="CO_deh_flav_C"/>
    <property type="match status" value="1"/>
</dbReference>
<feature type="domain" description="FAD-binding PCMH-type" evidence="4">
    <location>
        <begin position="56"/>
        <end position="231"/>
    </location>
</feature>
<evidence type="ECO:0000313" key="5">
    <source>
        <dbReference type="EMBL" id="RUT34671.1"/>
    </source>
</evidence>
<dbReference type="Proteomes" id="UP000281547">
    <property type="component" value="Unassembled WGS sequence"/>
</dbReference>
<dbReference type="Gene3D" id="3.30.390.50">
    <property type="entry name" value="CO dehydrogenase flavoprotein, C-terminal domain"/>
    <property type="match status" value="1"/>
</dbReference>
<dbReference type="AlphaFoldDB" id="A0A433XKU1"/>